<accession>B2IBM5</accession>
<dbReference type="STRING" id="395963.Bind_3090"/>
<organism evidence="12 13">
    <name type="scientific">Beijerinckia indica subsp. indica (strain ATCC 9039 / DSM 1715 / NCIMB 8712)</name>
    <dbReference type="NCBI Taxonomy" id="395963"/>
    <lineage>
        <taxon>Bacteria</taxon>
        <taxon>Pseudomonadati</taxon>
        <taxon>Pseudomonadota</taxon>
        <taxon>Alphaproteobacteria</taxon>
        <taxon>Hyphomicrobiales</taxon>
        <taxon>Beijerinckiaceae</taxon>
        <taxon>Beijerinckia</taxon>
    </lineage>
</organism>
<keyword evidence="6" id="KW-0547">Nucleotide-binding</keyword>
<dbReference type="KEGG" id="bid:Bind_3090"/>
<evidence type="ECO:0000256" key="6">
    <source>
        <dbReference type="ARBA" id="ARBA00022741"/>
    </source>
</evidence>
<evidence type="ECO:0000256" key="1">
    <source>
        <dbReference type="ARBA" id="ARBA00000085"/>
    </source>
</evidence>
<reference evidence="13" key="1">
    <citation type="submission" date="2008-03" db="EMBL/GenBank/DDBJ databases">
        <title>Complete sequence of chromosome of Beijerinckia indica subsp. indica ATCC 9039.</title>
        <authorList>
            <consortium name="US DOE Joint Genome Institute"/>
            <person name="Copeland A."/>
            <person name="Lucas S."/>
            <person name="Lapidus A."/>
            <person name="Glavina del Rio T."/>
            <person name="Dalin E."/>
            <person name="Tice H."/>
            <person name="Bruce D."/>
            <person name="Goodwin L."/>
            <person name="Pitluck S."/>
            <person name="LaButti K."/>
            <person name="Schmutz J."/>
            <person name="Larimer F."/>
            <person name="Land M."/>
            <person name="Hauser L."/>
            <person name="Kyrpides N."/>
            <person name="Mikhailova N."/>
            <person name="Dunfield P.F."/>
            <person name="Dedysh S.N."/>
            <person name="Liesack W."/>
            <person name="Saw J.H."/>
            <person name="Alam M."/>
            <person name="Chen Y."/>
            <person name="Murrell J.C."/>
            <person name="Richardson P."/>
        </authorList>
    </citation>
    <scope>NUCLEOTIDE SEQUENCE [LARGE SCALE GENOMIC DNA]</scope>
    <source>
        <strain evidence="13">ATCC 9039 / DSM 1715 / NCIMB 8712</strain>
    </source>
</reference>
<evidence type="ECO:0000313" key="12">
    <source>
        <dbReference type="EMBL" id="ACB96651.1"/>
    </source>
</evidence>
<evidence type="ECO:0000256" key="8">
    <source>
        <dbReference type="ARBA" id="ARBA00022840"/>
    </source>
</evidence>
<evidence type="ECO:0000256" key="4">
    <source>
        <dbReference type="ARBA" id="ARBA00022553"/>
    </source>
</evidence>
<dbReference type="SMART" id="SM00091">
    <property type="entry name" value="PAS"/>
    <property type="match status" value="2"/>
</dbReference>
<evidence type="ECO:0000256" key="5">
    <source>
        <dbReference type="ARBA" id="ARBA00022679"/>
    </source>
</evidence>
<evidence type="ECO:0000259" key="10">
    <source>
        <dbReference type="SMART" id="SM00091"/>
    </source>
</evidence>
<dbReference type="Pfam" id="PF07536">
    <property type="entry name" value="HWE_HK"/>
    <property type="match status" value="1"/>
</dbReference>
<reference evidence="12 13" key="2">
    <citation type="journal article" date="2010" name="J. Bacteriol.">
        <title>Complete genome sequence of Beijerinckia indica subsp. indica.</title>
        <authorList>
            <person name="Tamas I."/>
            <person name="Dedysh S.N."/>
            <person name="Liesack W."/>
            <person name="Stott M.B."/>
            <person name="Alam M."/>
            <person name="Murrell J.C."/>
            <person name="Dunfield P.F."/>
        </authorList>
    </citation>
    <scope>NUCLEOTIDE SEQUENCE [LARGE SCALE GENOMIC DNA]</scope>
    <source>
        <strain evidence="13">ATCC 9039 / DSM 1715 / NCIMB 8712</strain>
    </source>
</reference>
<keyword evidence="7 12" id="KW-0418">Kinase</keyword>
<feature type="domain" description="PAS" evidence="10">
    <location>
        <begin position="251"/>
        <end position="316"/>
    </location>
</feature>
<dbReference type="Proteomes" id="UP000001695">
    <property type="component" value="Chromosome"/>
</dbReference>
<proteinExistence type="predicted"/>
<dbReference type="EMBL" id="CP001016">
    <property type="protein sequence ID" value="ACB96651.1"/>
    <property type="molecule type" value="Genomic_DNA"/>
</dbReference>
<dbReference type="PANTHER" id="PTHR41523">
    <property type="entry name" value="TWO-COMPONENT SYSTEM SENSOR PROTEIN"/>
    <property type="match status" value="1"/>
</dbReference>
<dbReference type="GO" id="GO:0005524">
    <property type="term" value="F:ATP binding"/>
    <property type="evidence" value="ECO:0007669"/>
    <property type="project" value="UniProtKB-KW"/>
</dbReference>
<feature type="domain" description="Signal transduction histidine kinase HWE region" evidence="11">
    <location>
        <begin position="385"/>
        <end position="467"/>
    </location>
</feature>
<protein>
    <recommendedName>
        <fullName evidence="3">Blue-light-activated histidine kinase</fullName>
        <ecNumber evidence="2">2.7.13.3</ecNumber>
    </recommendedName>
</protein>
<dbReference type="EC" id="2.7.13.3" evidence="2"/>
<gene>
    <name evidence="12" type="ordered locus">Bind_3090</name>
</gene>
<evidence type="ECO:0000256" key="3">
    <source>
        <dbReference type="ARBA" id="ARBA00021740"/>
    </source>
</evidence>
<dbReference type="InterPro" id="IPR000014">
    <property type="entry name" value="PAS"/>
</dbReference>
<comment type="catalytic activity">
    <reaction evidence="1">
        <text>ATP + protein L-histidine = ADP + protein N-phospho-L-histidine.</text>
        <dbReference type="EC" id="2.7.13.3"/>
    </reaction>
</comment>
<dbReference type="SUPFAM" id="SSF55785">
    <property type="entry name" value="PYP-like sensor domain (PAS domain)"/>
    <property type="match status" value="2"/>
</dbReference>
<dbReference type="PANTHER" id="PTHR41523:SF7">
    <property type="entry name" value="HISTIDINE KINASE"/>
    <property type="match status" value="1"/>
</dbReference>
<dbReference type="InterPro" id="IPR013656">
    <property type="entry name" value="PAS_4"/>
</dbReference>
<dbReference type="Pfam" id="PF08448">
    <property type="entry name" value="PAS_4"/>
    <property type="match status" value="2"/>
</dbReference>
<dbReference type="Gene3D" id="3.30.565.10">
    <property type="entry name" value="Histidine kinase-like ATPase, C-terminal domain"/>
    <property type="match status" value="1"/>
</dbReference>
<keyword evidence="4" id="KW-0597">Phosphoprotein</keyword>
<evidence type="ECO:0000259" key="11">
    <source>
        <dbReference type="SMART" id="SM00911"/>
    </source>
</evidence>
<keyword evidence="13" id="KW-1185">Reference proteome</keyword>
<dbReference type="HOGENOM" id="CLU_000445_114_57_5"/>
<dbReference type="Gene3D" id="3.30.450.20">
    <property type="entry name" value="PAS domain"/>
    <property type="match status" value="2"/>
</dbReference>
<dbReference type="SMART" id="SM00911">
    <property type="entry name" value="HWE_HK"/>
    <property type="match status" value="1"/>
</dbReference>
<dbReference type="eggNOG" id="COG3920">
    <property type="taxonomic scope" value="Bacteria"/>
</dbReference>
<evidence type="ECO:0000256" key="7">
    <source>
        <dbReference type="ARBA" id="ARBA00022777"/>
    </source>
</evidence>
<dbReference type="GO" id="GO:0004673">
    <property type="term" value="F:protein histidine kinase activity"/>
    <property type="evidence" value="ECO:0007669"/>
    <property type="project" value="UniProtKB-EC"/>
</dbReference>
<keyword evidence="8" id="KW-0067">ATP-binding</keyword>
<evidence type="ECO:0000313" key="13">
    <source>
        <dbReference type="Proteomes" id="UP000001695"/>
    </source>
</evidence>
<keyword evidence="5" id="KW-0808">Transferase</keyword>
<dbReference type="AlphaFoldDB" id="B2IBM5"/>
<feature type="region of interest" description="Disordered" evidence="9">
    <location>
        <begin position="28"/>
        <end position="88"/>
    </location>
</feature>
<evidence type="ECO:0000256" key="9">
    <source>
        <dbReference type="SAM" id="MobiDB-lite"/>
    </source>
</evidence>
<feature type="compositionally biased region" description="Basic and acidic residues" evidence="9">
    <location>
        <begin position="47"/>
        <end position="66"/>
    </location>
</feature>
<name>B2IBM5_BEII9</name>
<sequence>MIIEDPTPRVNEDEQELGTRIRAMRSTHAIQPTEPSTFLPCDIGCDDGQRDANDPSRMDKPKREETDIGATGPSVALPREHRSRRVRPSDDTLDFQALFETLPIPLMVLAPDQTIVAMNGAYRKITRQTPEVLGKTLAGIFCMDGSVRVLIEASLERVLSDNVKDVMPLLRLPIHVDGALERRYWSFTHSPLRDADGKIAFILQNAQDMTAVATTQFPSASLPIGSGVCQDGFNPETPLESLNESLLAETHHLRGLFMQAPSFMSVLRGPDHRFELANLASLKLVGKRDLVGKTVADILPEIADQHYVALLDHVFKTGKAFLGRRMKVQLHDDDDSEGPLHDHYLDFVLQPILGIEGEVNGIFIVGNDVTDQVLAEDYQALLIRELHHRVRNTLAIVQGVMNTTAKSSASIEDFQAAFAGRIASLAKTHAAMTEELQQSVEFRHLLVQELEPYGLDRGGRIMLSGPAVDLPSQIGVPLGMAIHELTTNAVKHGALVHDEGRLKVTWSLTKKDGTDALSCDWEESDGPLVTPPLAQGFGSMLLQRVLSQQIRAEVTADYDPKGFRLHLLIPLESDA</sequence>
<dbReference type="InterPro" id="IPR035965">
    <property type="entry name" value="PAS-like_dom_sf"/>
</dbReference>
<dbReference type="InterPro" id="IPR036890">
    <property type="entry name" value="HATPase_C_sf"/>
</dbReference>
<dbReference type="InterPro" id="IPR011102">
    <property type="entry name" value="Sig_transdc_His_kinase_HWE"/>
</dbReference>
<feature type="domain" description="PAS" evidence="10">
    <location>
        <begin position="93"/>
        <end position="160"/>
    </location>
</feature>
<evidence type="ECO:0000256" key="2">
    <source>
        <dbReference type="ARBA" id="ARBA00012438"/>
    </source>
</evidence>